<organism evidence="4 5">
    <name type="scientific">Protopolystoma xenopodis</name>
    <dbReference type="NCBI Taxonomy" id="117903"/>
    <lineage>
        <taxon>Eukaryota</taxon>
        <taxon>Metazoa</taxon>
        <taxon>Spiralia</taxon>
        <taxon>Lophotrochozoa</taxon>
        <taxon>Platyhelminthes</taxon>
        <taxon>Monogenea</taxon>
        <taxon>Polyopisthocotylea</taxon>
        <taxon>Polystomatidea</taxon>
        <taxon>Polystomatidae</taxon>
        <taxon>Protopolystoma</taxon>
    </lineage>
</organism>
<name>A0A448WEE3_9PLAT</name>
<keyword evidence="2" id="KW-0804">Transcription</keyword>
<keyword evidence="3" id="KW-0675">Receptor</keyword>
<keyword evidence="5" id="KW-1185">Reference proteome</keyword>
<reference evidence="4" key="1">
    <citation type="submission" date="2018-11" db="EMBL/GenBank/DDBJ databases">
        <authorList>
            <consortium name="Pathogen Informatics"/>
        </authorList>
    </citation>
    <scope>NUCLEOTIDE SEQUENCE</scope>
</reference>
<keyword evidence="1" id="KW-0805">Transcription regulation</keyword>
<evidence type="ECO:0000313" key="4">
    <source>
        <dbReference type="EMBL" id="VEL09537.1"/>
    </source>
</evidence>
<dbReference type="Proteomes" id="UP000784294">
    <property type="component" value="Unassembled WGS sequence"/>
</dbReference>
<dbReference type="EMBL" id="CAAALY010006570">
    <property type="protein sequence ID" value="VEL09537.1"/>
    <property type="molecule type" value="Genomic_DNA"/>
</dbReference>
<evidence type="ECO:0000256" key="3">
    <source>
        <dbReference type="ARBA" id="ARBA00023170"/>
    </source>
</evidence>
<dbReference type="InterPro" id="IPR035500">
    <property type="entry name" value="NHR-like_dom_sf"/>
</dbReference>
<gene>
    <name evidence="4" type="ORF">PXEA_LOCUS2977</name>
</gene>
<dbReference type="AlphaFoldDB" id="A0A448WEE3"/>
<proteinExistence type="predicted"/>
<evidence type="ECO:0000313" key="5">
    <source>
        <dbReference type="Proteomes" id="UP000784294"/>
    </source>
</evidence>
<evidence type="ECO:0000256" key="1">
    <source>
        <dbReference type="ARBA" id="ARBA00023015"/>
    </source>
</evidence>
<protein>
    <submittedName>
        <fullName evidence="4">Uncharacterized protein</fullName>
    </submittedName>
</protein>
<sequence length="98" mass="11181">MATTFFILIERIGLIHPDKVQSIQDVWASMLRRVCSGHDLEPCGSCHRDLNHFKQVVSHDAVDKASVRCAHLVMLLPIVRELAETEIYRARIELTPEC</sequence>
<evidence type="ECO:0000256" key="2">
    <source>
        <dbReference type="ARBA" id="ARBA00023163"/>
    </source>
</evidence>
<dbReference type="Gene3D" id="1.10.565.10">
    <property type="entry name" value="Retinoid X Receptor"/>
    <property type="match status" value="1"/>
</dbReference>
<accession>A0A448WEE3</accession>
<comment type="caution">
    <text evidence="4">The sequence shown here is derived from an EMBL/GenBank/DDBJ whole genome shotgun (WGS) entry which is preliminary data.</text>
</comment>